<evidence type="ECO:0008006" key="3">
    <source>
        <dbReference type="Google" id="ProtNLM"/>
    </source>
</evidence>
<accession>A0ABW4QZ30</accession>
<evidence type="ECO:0000313" key="2">
    <source>
        <dbReference type="Proteomes" id="UP001597197"/>
    </source>
</evidence>
<dbReference type="EMBL" id="JBHUFD010000018">
    <property type="protein sequence ID" value="MFD1874876.1"/>
    <property type="molecule type" value="Genomic_DNA"/>
</dbReference>
<keyword evidence="2" id="KW-1185">Reference proteome</keyword>
<reference evidence="2" key="1">
    <citation type="journal article" date="2019" name="Int. J. Syst. Evol. Microbiol.">
        <title>The Global Catalogue of Microorganisms (GCM) 10K type strain sequencing project: providing services to taxonomists for standard genome sequencing and annotation.</title>
        <authorList>
            <consortium name="The Broad Institute Genomics Platform"/>
            <consortium name="The Broad Institute Genome Sequencing Center for Infectious Disease"/>
            <person name="Wu L."/>
            <person name="Ma J."/>
        </authorList>
    </citation>
    <scope>NUCLEOTIDE SEQUENCE [LARGE SCALE GENOMIC DNA]</scope>
    <source>
        <strain evidence="2">CGMCC 1.15795</strain>
    </source>
</reference>
<dbReference type="RefSeq" id="WP_382317041.1">
    <property type="nucleotide sequence ID" value="NZ_JBHUFD010000018.1"/>
</dbReference>
<organism evidence="1 2">
    <name type="scientific">Hymenobacter bucti</name>
    <dbReference type="NCBI Taxonomy" id="1844114"/>
    <lineage>
        <taxon>Bacteria</taxon>
        <taxon>Pseudomonadati</taxon>
        <taxon>Bacteroidota</taxon>
        <taxon>Cytophagia</taxon>
        <taxon>Cytophagales</taxon>
        <taxon>Hymenobacteraceae</taxon>
        <taxon>Hymenobacter</taxon>
    </lineage>
</organism>
<sequence length="191" mass="20670">MATEFSLLERTILKAKGLTDEQLTALGAMGVQGRGDFEQIGTVITLLELLPDLDPDVATRVLEWALPAVPAVAAGPAAPAAPLPTIVVDSSDVIFCANCHHKQPKDYTPGDLCGNCGRQAEPIEQCFWCGASGPGKFCRNCGAHFVRTAELPLALLLRRDGLAKDEIPRRLNEATAEEKEQLWGRVRRARI</sequence>
<name>A0ABW4QZ30_9BACT</name>
<gene>
    <name evidence="1" type="ORF">ACFSDX_20750</name>
</gene>
<protein>
    <recommendedName>
        <fullName evidence="3">Zinc ribbon domain-containing protein</fullName>
    </recommendedName>
</protein>
<proteinExistence type="predicted"/>
<comment type="caution">
    <text evidence="1">The sequence shown here is derived from an EMBL/GenBank/DDBJ whole genome shotgun (WGS) entry which is preliminary data.</text>
</comment>
<evidence type="ECO:0000313" key="1">
    <source>
        <dbReference type="EMBL" id="MFD1874876.1"/>
    </source>
</evidence>
<dbReference type="Proteomes" id="UP001597197">
    <property type="component" value="Unassembled WGS sequence"/>
</dbReference>